<proteinExistence type="predicted"/>
<comment type="subcellular location">
    <subcellularLocation>
        <location evidence="1">Secreted</location>
    </subcellularLocation>
</comment>
<evidence type="ECO:0000256" key="2">
    <source>
        <dbReference type="ARBA" id="ARBA00022525"/>
    </source>
</evidence>
<dbReference type="InterPro" id="IPR018511">
    <property type="entry name" value="Hemolysin-typ_Ca-bd_CS"/>
</dbReference>
<evidence type="ECO:0000256" key="1">
    <source>
        <dbReference type="ARBA" id="ARBA00004613"/>
    </source>
</evidence>
<dbReference type="Proteomes" id="UP001230207">
    <property type="component" value="Unassembled WGS sequence"/>
</dbReference>
<dbReference type="PANTHER" id="PTHR38340">
    <property type="entry name" value="S-LAYER PROTEIN"/>
    <property type="match status" value="1"/>
</dbReference>
<dbReference type="InterPro" id="IPR001343">
    <property type="entry name" value="Hemolysn_Ca-bd"/>
</dbReference>
<sequence length="411" mass="41910">MANNIYTIDTLARNTKTVTLTDTSGTDWLVFNGVYSKQTDIRLAWETDAGVATSASGMYFSSGNVASRLIIKGQIENVRGSDGSDFIQGNERNNILYGDKVADGAGGADVIWGGDGHDTIYGGAGKDELKGGNGNDKVYGGADADNISGGAGVDVIEGGSGADTLSGGGDARDKLSYTSSNAGVNVKLTYGQATTGSGGHAQGDKITGFSDVSGSAFGDHISDTVSDTIAFGYNDNRFYGEGGNDTLILGGGSDRGYGGTGNDYISGGNGDDFLQGDSGNDILKGGAGSDRLFGGAGADDLYGGSGKDAFRFTSAADSKIAASGRDTIFDFSQSSGDRVDLGAIDAKSTVSGNQGFSFIGTDAFSGKAGELRYTKGSSDTYVYGDTNGDTVADFAIHFDDAIALKKADFIL</sequence>
<organism evidence="3 4">
    <name type="scientific">Pararhizobium capsulatum DSM 1112</name>
    <dbReference type="NCBI Taxonomy" id="1121113"/>
    <lineage>
        <taxon>Bacteria</taxon>
        <taxon>Pseudomonadati</taxon>
        <taxon>Pseudomonadota</taxon>
        <taxon>Alphaproteobacteria</taxon>
        <taxon>Hyphomicrobiales</taxon>
        <taxon>Rhizobiaceae</taxon>
        <taxon>Rhizobium/Agrobacterium group</taxon>
        <taxon>Pararhizobium</taxon>
    </lineage>
</organism>
<evidence type="ECO:0000313" key="4">
    <source>
        <dbReference type="Proteomes" id="UP001230207"/>
    </source>
</evidence>
<reference evidence="3 4" key="1">
    <citation type="submission" date="2023-07" db="EMBL/GenBank/DDBJ databases">
        <title>Genomic Encyclopedia of Type Strains, Phase IV (KMG-IV): sequencing the most valuable type-strain genomes for metagenomic binning, comparative biology and taxonomic classification.</title>
        <authorList>
            <person name="Goeker M."/>
        </authorList>
    </citation>
    <scope>NUCLEOTIDE SEQUENCE [LARGE SCALE GENOMIC DNA]</scope>
    <source>
        <strain evidence="3 4">DSM 1112</strain>
    </source>
</reference>
<evidence type="ECO:0000313" key="3">
    <source>
        <dbReference type="EMBL" id="MDQ0321882.1"/>
    </source>
</evidence>
<protein>
    <submittedName>
        <fullName evidence="3">Ca2+-binding RTX toxin-like protein</fullName>
    </submittedName>
</protein>
<keyword evidence="4" id="KW-1185">Reference proteome</keyword>
<dbReference type="SUPFAM" id="SSF51120">
    <property type="entry name" value="beta-Roll"/>
    <property type="match status" value="2"/>
</dbReference>
<accession>A0ABU0BUE7</accession>
<comment type="caution">
    <text evidence="3">The sequence shown here is derived from an EMBL/GenBank/DDBJ whole genome shotgun (WGS) entry which is preliminary data.</text>
</comment>
<dbReference type="PANTHER" id="PTHR38340:SF1">
    <property type="entry name" value="S-LAYER PROTEIN"/>
    <property type="match status" value="1"/>
</dbReference>
<dbReference type="PROSITE" id="PS00330">
    <property type="entry name" value="HEMOLYSIN_CALCIUM"/>
    <property type="match status" value="5"/>
</dbReference>
<dbReference type="Pfam" id="PF00353">
    <property type="entry name" value="HemolysinCabind"/>
    <property type="match status" value="5"/>
</dbReference>
<dbReference type="InterPro" id="IPR050557">
    <property type="entry name" value="RTX_toxin/Mannuronan_C5-epim"/>
</dbReference>
<dbReference type="InterPro" id="IPR011049">
    <property type="entry name" value="Serralysin-like_metalloprot_C"/>
</dbReference>
<dbReference type="RefSeq" id="WP_307232843.1">
    <property type="nucleotide sequence ID" value="NZ_JAUSVF010000001.1"/>
</dbReference>
<dbReference type="PRINTS" id="PR00313">
    <property type="entry name" value="CABNDNGRPT"/>
</dbReference>
<name>A0ABU0BUE7_9HYPH</name>
<keyword evidence="2" id="KW-0964">Secreted</keyword>
<dbReference type="Gene3D" id="2.150.10.10">
    <property type="entry name" value="Serralysin-like metalloprotease, C-terminal"/>
    <property type="match status" value="4"/>
</dbReference>
<gene>
    <name evidence="3" type="ORF">QO002_004020</name>
</gene>
<dbReference type="EMBL" id="JAUSVF010000001">
    <property type="protein sequence ID" value="MDQ0321882.1"/>
    <property type="molecule type" value="Genomic_DNA"/>
</dbReference>